<feature type="compositionally biased region" description="Basic and acidic residues" evidence="1">
    <location>
        <begin position="15"/>
        <end position="41"/>
    </location>
</feature>
<accession>A0ABV8VG14</accession>
<dbReference type="Proteomes" id="UP001595844">
    <property type="component" value="Unassembled WGS sequence"/>
</dbReference>
<proteinExistence type="predicted"/>
<feature type="compositionally biased region" description="Acidic residues" evidence="1">
    <location>
        <begin position="153"/>
        <end position="164"/>
    </location>
</feature>
<protein>
    <submittedName>
        <fullName evidence="2">Uncharacterized protein</fullName>
    </submittedName>
</protein>
<feature type="compositionally biased region" description="Basic residues" evidence="1">
    <location>
        <begin position="131"/>
        <end position="142"/>
    </location>
</feature>
<evidence type="ECO:0000313" key="2">
    <source>
        <dbReference type="EMBL" id="MFC4374288.1"/>
    </source>
</evidence>
<comment type="caution">
    <text evidence="2">The sequence shown here is derived from an EMBL/GenBank/DDBJ whole genome shotgun (WGS) entry which is preliminary data.</text>
</comment>
<name>A0ABV8VG14_9NOCA</name>
<feature type="region of interest" description="Disordered" evidence="1">
    <location>
        <begin position="1"/>
        <end position="164"/>
    </location>
</feature>
<sequence length="164" mass="18117">MTDHETGSGFTPGPGEKRFDAVERMRRKSAEQRAAEAETRAADGATNVVRLPKRPRRSQSEVGPARRWPRDGAYDPAPTRPVTRAELQRESATLPFEQVAPPGSGDNEQDADLIDLDASRRKRVGEDARPGRTRRMVRPRRVGHVESARGDGGESESSPDEPDH</sequence>
<evidence type="ECO:0000313" key="3">
    <source>
        <dbReference type="Proteomes" id="UP001595844"/>
    </source>
</evidence>
<reference evidence="3" key="1">
    <citation type="journal article" date="2019" name="Int. J. Syst. Evol. Microbiol.">
        <title>The Global Catalogue of Microorganisms (GCM) 10K type strain sequencing project: providing services to taxonomists for standard genome sequencing and annotation.</title>
        <authorList>
            <consortium name="The Broad Institute Genomics Platform"/>
            <consortium name="The Broad Institute Genome Sequencing Center for Infectious Disease"/>
            <person name="Wu L."/>
            <person name="Ma J."/>
        </authorList>
    </citation>
    <scope>NUCLEOTIDE SEQUENCE [LARGE SCALE GENOMIC DNA]</scope>
    <source>
        <strain evidence="3">IBRC-M 10490</strain>
    </source>
</reference>
<evidence type="ECO:0000256" key="1">
    <source>
        <dbReference type="SAM" id="MobiDB-lite"/>
    </source>
</evidence>
<dbReference type="EMBL" id="JBHSDL010000009">
    <property type="protein sequence ID" value="MFC4374288.1"/>
    <property type="molecule type" value="Genomic_DNA"/>
</dbReference>
<feature type="compositionally biased region" description="Basic and acidic residues" evidence="1">
    <location>
        <begin position="143"/>
        <end position="152"/>
    </location>
</feature>
<gene>
    <name evidence="2" type="ORF">ACFO5K_09255</name>
</gene>
<dbReference type="RefSeq" id="WP_378559032.1">
    <property type="nucleotide sequence ID" value="NZ_JBHSDL010000009.1"/>
</dbReference>
<keyword evidence="3" id="KW-1185">Reference proteome</keyword>
<organism evidence="2 3">
    <name type="scientific">Nocardia halotolerans</name>
    <dbReference type="NCBI Taxonomy" id="1755878"/>
    <lineage>
        <taxon>Bacteria</taxon>
        <taxon>Bacillati</taxon>
        <taxon>Actinomycetota</taxon>
        <taxon>Actinomycetes</taxon>
        <taxon>Mycobacteriales</taxon>
        <taxon>Nocardiaceae</taxon>
        <taxon>Nocardia</taxon>
    </lineage>
</organism>